<evidence type="ECO:0000313" key="2">
    <source>
        <dbReference type="Proteomes" id="UP000092461"/>
    </source>
</evidence>
<dbReference type="EMBL" id="AJWK01006755">
    <property type="status" value="NOT_ANNOTATED_CDS"/>
    <property type="molecule type" value="Genomic_DNA"/>
</dbReference>
<dbReference type="EnsemblMetazoa" id="LLOJ002044-RA">
    <property type="protein sequence ID" value="LLOJ002044-PA"/>
    <property type="gene ID" value="LLOJ002044"/>
</dbReference>
<dbReference type="PANTHER" id="PTHR13475">
    <property type="entry name" value="NEUGRIN"/>
    <property type="match status" value="1"/>
</dbReference>
<dbReference type="Pfam" id="PF06413">
    <property type="entry name" value="Neugrin"/>
    <property type="match status" value="1"/>
</dbReference>
<name>A0A1B0CCH6_LUTLO</name>
<dbReference type="VEuPathDB" id="VectorBase:LLOJ002044"/>
<accession>A0A1B0CCH6</accession>
<organism evidence="1 2">
    <name type="scientific">Lutzomyia longipalpis</name>
    <name type="common">Sand fly</name>
    <dbReference type="NCBI Taxonomy" id="7200"/>
    <lineage>
        <taxon>Eukaryota</taxon>
        <taxon>Metazoa</taxon>
        <taxon>Ecdysozoa</taxon>
        <taxon>Arthropoda</taxon>
        <taxon>Hexapoda</taxon>
        <taxon>Insecta</taxon>
        <taxon>Pterygota</taxon>
        <taxon>Neoptera</taxon>
        <taxon>Endopterygota</taxon>
        <taxon>Diptera</taxon>
        <taxon>Nematocera</taxon>
        <taxon>Psychodoidea</taxon>
        <taxon>Psychodidae</taxon>
        <taxon>Lutzomyia</taxon>
        <taxon>Lutzomyia</taxon>
    </lineage>
</organism>
<dbReference type="Proteomes" id="UP000092461">
    <property type="component" value="Unassembled WGS sequence"/>
</dbReference>
<dbReference type="PANTHER" id="PTHR13475:SF3">
    <property type="entry name" value="NEUGRIN"/>
    <property type="match status" value="1"/>
</dbReference>
<protein>
    <submittedName>
        <fullName evidence="1">Uncharacterized protein</fullName>
    </submittedName>
</protein>
<reference evidence="1" key="1">
    <citation type="submission" date="2020-05" db="UniProtKB">
        <authorList>
            <consortium name="EnsemblMetazoa"/>
        </authorList>
    </citation>
    <scope>IDENTIFICATION</scope>
    <source>
        <strain evidence="1">Jacobina</strain>
    </source>
</reference>
<dbReference type="GO" id="GO:0005634">
    <property type="term" value="C:nucleus"/>
    <property type="evidence" value="ECO:0007669"/>
    <property type="project" value="TreeGrafter"/>
</dbReference>
<dbReference type="AlphaFoldDB" id="A0A1B0CCH6"/>
<dbReference type="VEuPathDB" id="VectorBase:LLONM1_005571"/>
<dbReference type="InterPro" id="IPR010487">
    <property type="entry name" value="NGRN/Rrg9"/>
</dbReference>
<sequence length="228" mass="27362">MFRTIRSCFLRIPLSPAVEQCRYLPRMSRLNDPGISGRVQMLREEKSKMIEPEDVEEDIESDFMNAGDMYQQYKQEESRHREKVAYWITREKYFKQKQLNFLTWSEKEQIRFLHRESPADWPAEKLAESFPADVVTIQKILKSTWLPANEKRILKHDERVQRNWEAFRRGKIRDLDEELKEHLQKFAHRKFDPTATPKIHRENTRETALKLPVGEFAKIITRQTLNTS</sequence>
<evidence type="ECO:0000313" key="1">
    <source>
        <dbReference type="EnsemblMetazoa" id="LLOJ002044-PA"/>
    </source>
</evidence>
<dbReference type="EMBL" id="AJWK01006754">
    <property type="status" value="NOT_ANNOTATED_CDS"/>
    <property type="molecule type" value="Genomic_DNA"/>
</dbReference>
<proteinExistence type="predicted"/>
<keyword evidence="2" id="KW-1185">Reference proteome</keyword>